<dbReference type="GO" id="GO:0046872">
    <property type="term" value="F:metal ion binding"/>
    <property type="evidence" value="ECO:0007669"/>
    <property type="project" value="UniProtKB-KW"/>
</dbReference>
<dbReference type="InterPro" id="IPR051610">
    <property type="entry name" value="GPI/OXD"/>
</dbReference>
<dbReference type="GO" id="GO:0016491">
    <property type="term" value="F:oxidoreductase activity"/>
    <property type="evidence" value="ECO:0007669"/>
    <property type="project" value="UniProtKB-KW"/>
</dbReference>
<evidence type="ECO:0000256" key="1">
    <source>
        <dbReference type="ARBA" id="ARBA00022723"/>
    </source>
</evidence>
<name>A0A2W0CK76_9BACL</name>
<dbReference type="Pfam" id="PF07883">
    <property type="entry name" value="Cupin_2"/>
    <property type="match status" value="1"/>
</dbReference>
<accession>A0A2W0CK76</accession>
<dbReference type="AlphaFoldDB" id="A0A2W0CK76"/>
<dbReference type="Gene3D" id="2.60.120.10">
    <property type="entry name" value="Jelly Rolls"/>
    <property type="match status" value="1"/>
</dbReference>
<organism evidence="3 4">
    <name type="scientific">Paenibacillus illinoisensis</name>
    <dbReference type="NCBI Taxonomy" id="59845"/>
    <lineage>
        <taxon>Bacteria</taxon>
        <taxon>Bacillati</taxon>
        <taxon>Bacillota</taxon>
        <taxon>Bacilli</taxon>
        <taxon>Bacillales</taxon>
        <taxon>Paenibacillaceae</taxon>
        <taxon>Paenibacillus</taxon>
    </lineage>
</organism>
<keyword evidence="3" id="KW-0560">Oxidoreductase</keyword>
<sequence length="113" mass="12669">MSKISLQAVKEFQTERFTKRILFQQNGGVTFALHFLPGQQLPVHKHPGSDVLVLIIDGEGTIILDGVEQKVQQEDVICCSGEDTFAFHNTGNREARLFVVLNKVPDESYARDI</sequence>
<reference evidence="3 4" key="1">
    <citation type="submission" date="2018-01" db="EMBL/GenBank/DDBJ databases">
        <title>Genome sequence of the PGP bacterium Paenibacillus illinoisensis E3.</title>
        <authorList>
            <person name="Rolli E."/>
            <person name="Marasco R."/>
            <person name="Bessem C."/>
            <person name="Michoud G."/>
            <person name="Gaiarsa S."/>
            <person name="Borin S."/>
            <person name="Daffonchio D."/>
        </authorList>
    </citation>
    <scope>NUCLEOTIDE SEQUENCE [LARGE SCALE GENOMIC DNA]</scope>
    <source>
        <strain evidence="3 4">E3</strain>
    </source>
</reference>
<keyword evidence="1" id="KW-0479">Metal-binding</keyword>
<dbReference type="InterPro" id="IPR011051">
    <property type="entry name" value="RmlC_Cupin_sf"/>
</dbReference>
<feature type="domain" description="Cupin type-2" evidence="2">
    <location>
        <begin position="34"/>
        <end position="100"/>
    </location>
</feature>
<evidence type="ECO:0000259" key="2">
    <source>
        <dbReference type="Pfam" id="PF07883"/>
    </source>
</evidence>
<dbReference type="PANTHER" id="PTHR35848:SF6">
    <property type="entry name" value="CUPIN TYPE-2 DOMAIN-CONTAINING PROTEIN"/>
    <property type="match status" value="1"/>
</dbReference>
<dbReference type="InterPro" id="IPR013096">
    <property type="entry name" value="Cupin_2"/>
</dbReference>
<proteinExistence type="predicted"/>
<evidence type="ECO:0000313" key="3">
    <source>
        <dbReference type="EMBL" id="PYY28695.1"/>
    </source>
</evidence>
<gene>
    <name evidence="3" type="ORF">PIL02S_02642</name>
</gene>
<dbReference type="Proteomes" id="UP000247459">
    <property type="component" value="Unassembled WGS sequence"/>
</dbReference>
<comment type="caution">
    <text evidence="3">The sequence shown here is derived from an EMBL/GenBank/DDBJ whole genome shotgun (WGS) entry which is preliminary data.</text>
</comment>
<dbReference type="SUPFAM" id="SSF51182">
    <property type="entry name" value="RmlC-like cupins"/>
    <property type="match status" value="1"/>
</dbReference>
<evidence type="ECO:0000313" key="4">
    <source>
        <dbReference type="Proteomes" id="UP000247459"/>
    </source>
</evidence>
<dbReference type="InterPro" id="IPR014710">
    <property type="entry name" value="RmlC-like_jellyroll"/>
</dbReference>
<dbReference type="OrthoDB" id="6311549at2"/>
<dbReference type="EMBL" id="PRLG01000019">
    <property type="protein sequence ID" value="PYY28695.1"/>
    <property type="molecule type" value="Genomic_DNA"/>
</dbReference>
<dbReference type="PANTHER" id="PTHR35848">
    <property type="entry name" value="OXALATE-BINDING PROTEIN"/>
    <property type="match status" value="1"/>
</dbReference>
<protein>
    <recommendedName>
        <fullName evidence="2">Cupin type-2 domain-containing protein</fullName>
    </recommendedName>
</protein>
<dbReference type="RefSeq" id="WP_110758895.1">
    <property type="nucleotide sequence ID" value="NZ_PRLG01000019.1"/>
</dbReference>